<keyword evidence="3" id="KW-0808">Transferase</keyword>
<dbReference type="PANTHER" id="PTHR11986:SF79">
    <property type="entry name" value="ACETYLORNITHINE AMINOTRANSFERASE, MITOCHONDRIAL"/>
    <property type="match status" value="1"/>
</dbReference>
<dbReference type="PANTHER" id="PTHR11986">
    <property type="entry name" value="AMINOTRANSFERASE CLASS III"/>
    <property type="match status" value="1"/>
</dbReference>
<dbReference type="GO" id="GO:0008483">
    <property type="term" value="F:transaminase activity"/>
    <property type="evidence" value="ECO:0007669"/>
    <property type="project" value="UniProtKB-KW"/>
</dbReference>
<comment type="caution">
    <text evidence="7">The sequence shown here is derived from an EMBL/GenBank/DDBJ whole genome shotgun (WGS) entry which is preliminary data.</text>
</comment>
<evidence type="ECO:0000256" key="1">
    <source>
        <dbReference type="ARBA" id="ARBA00001933"/>
    </source>
</evidence>
<keyword evidence="4 5" id="KW-0663">Pyridoxal phosphate</keyword>
<gene>
    <name evidence="7" type="ORF">ACEZDB_12855</name>
</gene>
<name>A0ABV6X0L3_9ACTN</name>
<dbReference type="Pfam" id="PF00202">
    <property type="entry name" value="Aminotran_3"/>
    <property type="match status" value="1"/>
</dbReference>
<dbReference type="InterPro" id="IPR015424">
    <property type="entry name" value="PyrdxlP-dep_Trfase"/>
</dbReference>
<feature type="region of interest" description="Disordered" evidence="6">
    <location>
        <begin position="1"/>
        <end position="25"/>
    </location>
</feature>
<evidence type="ECO:0000256" key="6">
    <source>
        <dbReference type="SAM" id="MobiDB-lite"/>
    </source>
</evidence>
<reference evidence="7 8" key="1">
    <citation type="submission" date="2024-09" db="EMBL/GenBank/DDBJ databases">
        <authorList>
            <person name="Lee S.D."/>
        </authorList>
    </citation>
    <scope>NUCLEOTIDE SEQUENCE [LARGE SCALE GENOMIC DNA]</scope>
    <source>
        <strain evidence="7 8">N1-3</strain>
    </source>
</reference>
<dbReference type="RefSeq" id="WP_380552234.1">
    <property type="nucleotide sequence ID" value="NZ_JBHEZY010000004.1"/>
</dbReference>
<dbReference type="SUPFAM" id="SSF53383">
    <property type="entry name" value="PLP-dependent transferases"/>
    <property type="match status" value="1"/>
</dbReference>
<organism evidence="7 8">
    <name type="scientific">Streptacidiphilus alkalitolerans</name>
    <dbReference type="NCBI Taxonomy" id="3342712"/>
    <lineage>
        <taxon>Bacteria</taxon>
        <taxon>Bacillati</taxon>
        <taxon>Actinomycetota</taxon>
        <taxon>Actinomycetes</taxon>
        <taxon>Kitasatosporales</taxon>
        <taxon>Streptomycetaceae</taxon>
        <taxon>Streptacidiphilus</taxon>
    </lineage>
</organism>
<dbReference type="InterPro" id="IPR015422">
    <property type="entry name" value="PyrdxlP-dep_Trfase_small"/>
</dbReference>
<evidence type="ECO:0000256" key="4">
    <source>
        <dbReference type="ARBA" id="ARBA00022898"/>
    </source>
</evidence>
<comment type="similarity">
    <text evidence="5">Belongs to the class-III pyridoxal-phosphate-dependent aminotransferase family.</text>
</comment>
<accession>A0ABV6X0L3</accession>
<dbReference type="Gene3D" id="3.40.640.10">
    <property type="entry name" value="Type I PLP-dependent aspartate aminotransferase-like (Major domain)"/>
    <property type="match status" value="1"/>
</dbReference>
<dbReference type="InterPro" id="IPR049704">
    <property type="entry name" value="Aminotrans_3_PPA_site"/>
</dbReference>
<comment type="cofactor">
    <cofactor evidence="1">
        <name>pyridoxal 5'-phosphate</name>
        <dbReference type="ChEBI" id="CHEBI:597326"/>
    </cofactor>
</comment>
<evidence type="ECO:0000313" key="8">
    <source>
        <dbReference type="Proteomes" id="UP001592530"/>
    </source>
</evidence>
<keyword evidence="2 7" id="KW-0032">Aminotransferase</keyword>
<dbReference type="PROSITE" id="PS00600">
    <property type="entry name" value="AA_TRANSFER_CLASS_3"/>
    <property type="match status" value="1"/>
</dbReference>
<feature type="compositionally biased region" description="Low complexity" evidence="6">
    <location>
        <begin position="9"/>
        <end position="25"/>
    </location>
</feature>
<evidence type="ECO:0000256" key="5">
    <source>
        <dbReference type="RuleBase" id="RU003560"/>
    </source>
</evidence>
<sequence length="436" mass="45067">MTDTLADTAPGSAPSSASSSAPGGRPAAAELIRAAAGHLVPGITDLHRLLGAGGVEESADGAEVRLSNGRTLLDFGSYAVTLFGHRPRPVTDAVHRAIDTMPTSTRLVANPHTVRLAQRLTGLLDPDRLTRVWLGLTGSDAVEAVLKLAIAATGTSSVLAVAGAFHGKSMGALALTADPDRRAPFAGFLGDARHLPLEADAVRRAARERPFAALIVEPVQGEGGGRPLPPELLRQWAADARAAGAFLVADEIQCGLRRCGPVSVSQSLGLEPDAVLFGKPLGGGVLPLSAAVCTERLFAPLLADPFLHTSTFSGHPASCAAGLAALDLLDAYDEDFERVGRRLAGGIGQLAELHPAVIAAGRSTGLFGVLEFTDRARSSLALMEAGRRGLLLAPCLTAPTVLRVLPPVVATDDQLDRAFDTLGTVLASVARRTAPR</sequence>
<dbReference type="InterPro" id="IPR015421">
    <property type="entry name" value="PyrdxlP-dep_Trfase_major"/>
</dbReference>
<proteinExistence type="inferred from homology"/>
<evidence type="ECO:0000256" key="2">
    <source>
        <dbReference type="ARBA" id="ARBA00022576"/>
    </source>
</evidence>
<protein>
    <submittedName>
        <fullName evidence="7">Aminotransferase class III-fold pyridoxal phosphate-dependent enzyme</fullName>
    </submittedName>
</protein>
<dbReference type="EMBL" id="JBHEZY010000004">
    <property type="protein sequence ID" value="MFC1431533.1"/>
    <property type="molecule type" value="Genomic_DNA"/>
</dbReference>
<evidence type="ECO:0000313" key="7">
    <source>
        <dbReference type="EMBL" id="MFC1431533.1"/>
    </source>
</evidence>
<dbReference type="Gene3D" id="3.90.1150.10">
    <property type="entry name" value="Aspartate Aminotransferase, domain 1"/>
    <property type="match status" value="1"/>
</dbReference>
<evidence type="ECO:0000256" key="3">
    <source>
        <dbReference type="ARBA" id="ARBA00022679"/>
    </source>
</evidence>
<dbReference type="InterPro" id="IPR005814">
    <property type="entry name" value="Aminotrans_3"/>
</dbReference>
<dbReference type="Proteomes" id="UP001592530">
    <property type="component" value="Unassembled WGS sequence"/>
</dbReference>
<dbReference type="InterPro" id="IPR050103">
    <property type="entry name" value="Class-III_PLP-dep_AT"/>
</dbReference>